<evidence type="ECO:0000313" key="3">
    <source>
        <dbReference type="Proteomes" id="UP000244336"/>
    </source>
</evidence>
<feature type="region of interest" description="Disordered" evidence="1">
    <location>
        <begin position="1"/>
        <end position="28"/>
    </location>
</feature>
<proteinExistence type="predicted"/>
<dbReference type="AlphaFoldDB" id="A0A2T7D021"/>
<evidence type="ECO:0000313" key="2">
    <source>
        <dbReference type="EMBL" id="PUZ48843.1"/>
    </source>
</evidence>
<sequence length="174" mass="18111">MRGVGWLTARPTAPAPPAEDRIGGGGATESSCGLADLQAACFVDPPLRAPATARLRALSCRRREDAGGPVADTTRAAERHPARGSRAFGAVSAGARAGRLDWIGSAPHAGRGGLVLVHPKAASFFIPPPPEIQSRRRRRGAAYSAAGTCRFARGWAARNRNRKVTSSSAASRPP</sequence>
<name>A0A2T7D021_9POAL</name>
<feature type="region of interest" description="Disordered" evidence="1">
    <location>
        <begin position="63"/>
        <end position="84"/>
    </location>
</feature>
<dbReference type="EMBL" id="CM009755">
    <property type="protein sequence ID" value="PUZ48843.1"/>
    <property type="molecule type" value="Genomic_DNA"/>
</dbReference>
<accession>A0A2T7D021</accession>
<protein>
    <submittedName>
        <fullName evidence="2">Uncharacterized protein</fullName>
    </submittedName>
</protein>
<keyword evidence="3" id="KW-1185">Reference proteome</keyword>
<dbReference type="Gramene" id="PUZ48843">
    <property type="protein sequence ID" value="PUZ48843"/>
    <property type="gene ID" value="GQ55_7G278300"/>
</dbReference>
<reference evidence="2 3" key="1">
    <citation type="submission" date="2018-04" db="EMBL/GenBank/DDBJ databases">
        <title>WGS assembly of Panicum hallii var. hallii HAL2.</title>
        <authorList>
            <person name="Lovell J."/>
            <person name="Jenkins J."/>
            <person name="Lowry D."/>
            <person name="Mamidi S."/>
            <person name="Sreedasyam A."/>
            <person name="Weng X."/>
            <person name="Barry K."/>
            <person name="Bonette J."/>
            <person name="Campitelli B."/>
            <person name="Daum C."/>
            <person name="Gordon S."/>
            <person name="Gould B."/>
            <person name="Lipzen A."/>
            <person name="MacQueen A."/>
            <person name="Palacio-Mejia J."/>
            <person name="Plott C."/>
            <person name="Shakirov E."/>
            <person name="Shu S."/>
            <person name="Yoshinaga Y."/>
            <person name="Zane M."/>
            <person name="Rokhsar D."/>
            <person name="Grimwood J."/>
            <person name="Schmutz J."/>
            <person name="Juenger T."/>
        </authorList>
    </citation>
    <scope>NUCLEOTIDE SEQUENCE [LARGE SCALE GENOMIC DNA]</scope>
    <source>
        <strain evidence="3">cv. HAL2</strain>
    </source>
</reference>
<organism evidence="2 3">
    <name type="scientific">Panicum hallii var. hallii</name>
    <dbReference type="NCBI Taxonomy" id="1504633"/>
    <lineage>
        <taxon>Eukaryota</taxon>
        <taxon>Viridiplantae</taxon>
        <taxon>Streptophyta</taxon>
        <taxon>Embryophyta</taxon>
        <taxon>Tracheophyta</taxon>
        <taxon>Spermatophyta</taxon>
        <taxon>Magnoliopsida</taxon>
        <taxon>Liliopsida</taxon>
        <taxon>Poales</taxon>
        <taxon>Poaceae</taxon>
        <taxon>PACMAD clade</taxon>
        <taxon>Panicoideae</taxon>
        <taxon>Panicodae</taxon>
        <taxon>Paniceae</taxon>
        <taxon>Panicinae</taxon>
        <taxon>Panicum</taxon>
        <taxon>Panicum sect. Panicum</taxon>
    </lineage>
</organism>
<evidence type="ECO:0000256" key="1">
    <source>
        <dbReference type="SAM" id="MobiDB-lite"/>
    </source>
</evidence>
<gene>
    <name evidence="2" type="ORF">GQ55_7G278300</name>
</gene>
<dbReference type="Proteomes" id="UP000244336">
    <property type="component" value="Chromosome 7"/>
</dbReference>